<dbReference type="EMBL" id="CP039349">
    <property type="protein sequence ID" value="QCD94691.1"/>
    <property type="molecule type" value="Genomic_DNA"/>
</dbReference>
<feature type="compositionally biased region" description="Polar residues" evidence="1">
    <location>
        <begin position="148"/>
        <end position="160"/>
    </location>
</feature>
<feature type="region of interest" description="Disordered" evidence="1">
    <location>
        <begin position="140"/>
        <end position="168"/>
    </location>
</feature>
<feature type="compositionally biased region" description="Polar residues" evidence="1">
    <location>
        <begin position="57"/>
        <end position="72"/>
    </location>
</feature>
<sequence length="427" mass="50313">MKKNKDENIYFDKSEEIPLKIKSRKYQRAEGYSLSVASNFTVDDALYLSTDELRLNNADSSQPSYQMGSNNPTKDEEDKDNNVYFLKNDDRNLIIRSRKYQSCSQFHICNFIIYLLSLDEKKKGISEVQLIMKTLMNNSPVEPHHYKSSQPSYQMGSNNPTKDEEDKDNNVYFLKNDDRNLIIRSRKYQSCSQFHICNFIIYLLSLDEKKKGISEVQLIMKTLMNNSPVEPHHYKSSQPSYQMGSNNPTKDEEDKDNNVYFLKNDDRNLIIRSRKYQSCSQFHICNFIIYLLSLDEKKKGISEVQLIMKTLMNNSPVEPHHYKSSQPSYQMGSNNPTKDEEDKDNNVYFLKNDDRNLIIRSRKYQSCSQFHICNFIIYLLSLDEKKKGISEVQLIMKTLMNNSPVEPHHYKYLNMLQYVCRKDEESR</sequence>
<evidence type="ECO:0000313" key="2">
    <source>
        <dbReference type="EMBL" id="QCD94691.1"/>
    </source>
</evidence>
<evidence type="ECO:0000313" key="3">
    <source>
        <dbReference type="Proteomes" id="UP000501690"/>
    </source>
</evidence>
<evidence type="ECO:0000256" key="1">
    <source>
        <dbReference type="SAM" id="MobiDB-lite"/>
    </source>
</evidence>
<dbReference type="AlphaFoldDB" id="A0A4D6M2A0"/>
<organism evidence="2 3">
    <name type="scientific">Vigna unguiculata</name>
    <name type="common">Cowpea</name>
    <dbReference type="NCBI Taxonomy" id="3917"/>
    <lineage>
        <taxon>Eukaryota</taxon>
        <taxon>Viridiplantae</taxon>
        <taxon>Streptophyta</taxon>
        <taxon>Embryophyta</taxon>
        <taxon>Tracheophyta</taxon>
        <taxon>Spermatophyta</taxon>
        <taxon>Magnoliopsida</taxon>
        <taxon>eudicotyledons</taxon>
        <taxon>Gunneridae</taxon>
        <taxon>Pentapetalae</taxon>
        <taxon>rosids</taxon>
        <taxon>fabids</taxon>
        <taxon>Fabales</taxon>
        <taxon>Fabaceae</taxon>
        <taxon>Papilionoideae</taxon>
        <taxon>50 kb inversion clade</taxon>
        <taxon>NPAAA clade</taxon>
        <taxon>indigoferoid/millettioid clade</taxon>
        <taxon>Phaseoleae</taxon>
        <taxon>Vigna</taxon>
    </lineage>
</organism>
<protein>
    <submittedName>
        <fullName evidence="2">Uncharacterized protein</fullName>
    </submittedName>
</protein>
<gene>
    <name evidence="2" type="ORF">DEO72_LG5g2776</name>
</gene>
<dbReference type="Proteomes" id="UP000501690">
    <property type="component" value="Linkage Group LG5"/>
</dbReference>
<keyword evidence="3" id="KW-1185">Reference proteome</keyword>
<reference evidence="2 3" key="1">
    <citation type="submission" date="2019-04" db="EMBL/GenBank/DDBJ databases">
        <title>An improved genome assembly and genetic linkage map for asparagus bean, Vigna unguiculata ssp. sesquipedialis.</title>
        <authorList>
            <person name="Xia Q."/>
            <person name="Zhang R."/>
            <person name="Dong Y."/>
        </authorList>
    </citation>
    <scope>NUCLEOTIDE SEQUENCE [LARGE SCALE GENOMIC DNA]</scope>
    <source>
        <tissue evidence="2">Leaf</tissue>
    </source>
</reference>
<feature type="compositionally biased region" description="Polar residues" evidence="1">
    <location>
        <begin position="324"/>
        <end position="336"/>
    </location>
</feature>
<feature type="compositionally biased region" description="Polar residues" evidence="1">
    <location>
        <begin position="236"/>
        <end position="248"/>
    </location>
</feature>
<feature type="region of interest" description="Disordered" evidence="1">
    <location>
        <begin position="317"/>
        <end position="344"/>
    </location>
</feature>
<accession>A0A4D6M2A0</accession>
<proteinExistence type="predicted"/>
<feature type="region of interest" description="Disordered" evidence="1">
    <location>
        <begin position="228"/>
        <end position="256"/>
    </location>
</feature>
<feature type="region of interest" description="Disordered" evidence="1">
    <location>
        <begin position="57"/>
        <end position="81"/>
    </location>
</feature>
<name>A0A4D6M2A0_VIGUN</name>